<keyword evidence="3" id="KW-1003">Cell membrane</keyword>
<dbReference type="AlphaFoldDB" id="T1AXZ8"/>
<keyword evidence="4" id="KW-0812">Transmembrane</keyword>
<evidence type="ECO:0000256" key="3">
    <source>
        <dbReference type="ARBA" id="ARBA00022475"/>
    </source>
</evidence>
<dbReference type="PANTHER" id="PTHR37937">
    <property type="entry name" value="CONJUGATIVE TRANSFER: DNA TRANSPORT"/>
    <property type="match status" value="1"/>
</dbReference>
<feature type="non-terminal residue" evidence="7">
    <location>
        <position position="254"/>
    </location>
</feature>
<comment type="caution">
    <text evidence="7">The sequence shown here is derived from an EMBL/GenBank/DDBJ whole genome shotgun (WGS) entry which is preliminary data.</text>
</comment>
<proteinExistence type="inferred from homology"/>
<reference evidence="7" key="1">
    <citation type="submission" date="2013-08" db="EMBL/GenBank/DDBJ databases">
        <authorList>
            <person name="Mendez C."/>
            <person name="Richter M."/>
            <person name="Ferrer M."/>
            <person name="Sanchez J."/>
        </authorList>
    </citation>
    <scope>NUCLEOTIDE SEQUENCE</scope>
</reference>
<name>T1AXZ8_9ZZZZ</name>
<dbReference type="CDD" id="cd01127">
    <property type="entry name" value="TrwB_TraG_TraD_VirD4"/>
    <property type="match status" value="1"/>
</dbReference>
<comment type="similarity">
    <text evidence="2">Belongs to the VirD4/TraG family.</text>
</comment>
<dbReference type="PANTHER" id="PTHR37937:SF1">
    <property type="entry name" value="CONJUGATIVE TRANSFER: DNA TRANSPORT"/>
    <property type="match status" value="1"/>
</dbReference>
<keyword evidence="6" id="KW-0472">Membrane</keyword>
<dbReference type="SUPFAM" id="SSF52540">
    <property type="entry name" value="P-loop containing nucleoside triphosphate hydrolases"/>
    <property type="match status" value="1"/>
</dbReference>
<evidence type="ECO:0000313" key="7">
    <source>
        <dbReference type="EMBL" id="EQD46955.1"/>
    </source>
</evidence>
<evidence type="ECO:0000256" key="1">
    <source>
        <dbReference type="ARBA" id="ARBA00004651"/>
    </source>
</evidence>
<keyword evidence="5" id="KW-1133">Transmembrane helix</keyword>
<dbReference type="EMBL" id="AUZZ01006235">
    <property type="protein sequence ID" value="EQD46955.1"/>
    <property type="molecule type" value="Genomic_DNA"/>
</dbReference>
<dbReference type="InterPro" id="IPR051539">
    <property type="entry name" value="T4SS-coupling_protein"/>
</dbReference>
<dbReference type="InterPro" id="IPR003688">
    <property type="entry name" value="TraG/VirD4"/>
</dbReference>
<dbReference type="GO" id="GO:0005886">
    <property type="term" value="C:plasma membrane"/>
    <property type="evidence" value="ECO:0007669"/>
    <property type="project" value="UniProtKB-SubCell"/>
</dbReference>
<dbReference type="Gene3D" id="3.40.50.300">
    <property type="entry name" value="P-loop containing nucleotide triphosphate hydrolases"/>
    <property type="match status" value="1"/>
</dbReference>
<accession>T1AXZ8</accession>
<evidence type="ECO:0000256" key="2">
    <source>
        <dbReference type="ARBA" id="ARBA00008806"/>
    </source>
</evidence>
<comment type="subcellular location">
    <subcellularLocation>
        <location evidence="1">Cell membrane</location>
        <topology evidence="1">Multi-pass membrane protein</topology>
    </subcellularLocation>
</comment>
<sequence length="254" mass="28385">MNDLQRIAEMLYPDPPNVDPFWTASARSLFLGIALYLFETPSSPKTIGEVLRQGMASDDEGFGHHWKRIIEGRSSGSFALSPQCVRALYDVIDLAPVTASSIRKTFTSRLDLWLNPILDAATSGNDFDLRDLRRRPASIYVGVNPDDLHRLRPVLSLFFQQAIGLQTRALPEHDPTLKHQVLMMLDEFAALGRIPIIAESVSYLPGYNVRVVLVIHTPAQLREVYGVNGAETMLKSLAARIVFAPKDYPDAREI</sequence>
<dbReference type="Pfam" id="PF02534">
    <property type="entry name" value="T4SS-DNA_transf"/>
    <property type="match status" value="1"/>
</dbReference>
<dbReference type="InterPro" id="IPR027417">
    <property type="entry name" value="P-loop_NTPase"/>
</dbReference>
<evidence type="ECO:0000256" key="5">
    <source>
        <dbReference type="ARBA" id="ARBA00022989"/>
    </source>
</evidence>
<evidence type="ECO:0000256" key="6">
    <source>
        <dbReference type="ARBA" id="ARBA00023136"/>
    </source>
</evidence>
<gene>
    <name evidence="7" type="ORF">B2A_08654</name>
</gene>
<organism evidence="7">
    <name type="scientific">mine drainage metagenome</name>
    <dbReference type="NCBI Taxonomy" id="410659"/>
    <lineage>
        <taxon>unclassified sequences</taxon>
        <taxon>metagenomes</taxon>
        <taxon>ecological metagenomes</taxon>
    </lineage>
</organism>
<evidence type="ECO:0000256" key="4">
    <source>
        <dbReference type="ARBA" id="ARBA00022692"/>
    </source>
</evidence>
<protein>
    <submittedName>
        <fullName evidence="7">TRAG family protein</fullName>
    </submittedName>
</protein>
<reference evidence="7" key="2">
    <citation type="journal article" date="2014" name="ISME J.">
        <title>Microbial stratification in low pH oxic and suboxic macroscopic growths along an acid mine drainage.</title>
        <authorList>
            <person name="Mendez-Garcia C."/>
            <person name="Mesa V."/>
            <person name="Sprenger R.R."/>
            <person name="Richter M."/>
            <person name="Diez M.S."/>
            <person name="Solano J."/>
            <person name="Bargiela R."/>
            <person name="Golyshina O.V."/>
            <person name="Manteca A."/>
            <person name="Ramos J.L."/>
            <person name="Gallego J.R."/>
            <person name="Llorente I."/>
            <person name="Martins Dos Santos V.A."/>
            <person name="Jensen O.N."/>
            <person name="Pelaez A.I."/>
            <person name="Sanchez J."/>
            <person name="Ferrer M."/>
        </authorList>
    </citation>
    <scope>NUCLEOTIDE SEQUENCE</scope>
</reference>